<evidence type="ECO:0000313" key="3">
    <source>
        <dbReference type="EMBL" id="KAH6645060.1"/>
    </source>
</evidence>
<protein>
    <recommendedName>
        <fullName evidence="2">DUF8021 domain-containing protein</fullName>
    </recommendedName>
</protein>
<dbReference type="GeneID" id="70137567"/>
<feature type="signal peptide" evidence="1">
    <location>
        <begin position="1"/>
        <end position="17"/>
    </location>
</feature>
<feature type="domain" description="DUF8021" evidence="2">
    <location>
        <begin position="155"/>
        <end position="258"/>
    </location>
</feature>
<sequence length="262" mass="28472">MMRKLTASVGFAASALAVPAPIQTTCDLSFLQNATDAYIGAQVAGKPSNFITSGSSTEYTENFKTADFTKGIVSQALKVDHNHSIYDKTECLSYTELIITDSNHPSVTGTQIRVVDGAVSHIDTLVTDKGDWLFNVTGTLHWASQEHWDEIPIEKRDSRQVIRAAADAYADIFNNKSVVVPWGQPCARLEGGSYTGNGSPSDRCDVGIPTGVNNTNRRYVIDEATGSVDLFMTFANSLPDSHEFRVEGGKIRYVHTLTVMGS</sequence>
<proteinExistence type="predicted"/>
<dbReference type="EMBL" id="JAGPXC010000012">
    <property type="protein sequence ID" value="KAH6645060.1"/>
    <property type="molecule type" value="Genomic_DNA"/>
</dbReference>
<evidence type="ECO:0000256" key="1">
    <source>
        <dbReference type="SAM" id="SignalP"/>
    </source>
</evidence>
<dbReference type="RefSeq" id="XP_045951574.1">
    <property type="nucleotide sequence ID" value="XM_046108676.1"/>
</dbReference>
<feature type="chain" id="PRO_5040290983" description="DUF8021 domain-containing protein" evidence="1">
    <location>
        <begin position="18"/>
        <end position="262"/>
    </location>
</feature>
<dbReference type="AlphaFoldDB" id="A0A9P8RKQ0"/>
<dbReference type="OrthoDB" id="3515051at2759"/>
<evidence type="ECO:0000259" key="2">
    <source>
        <dbReference type="Pfam" id="PF26061"/>
    </source>
</evidence>
<reference evidence="3" key="1">
    <citation type="journal article" date="2021" name="Nat. Commun.">
        <title>Genetic determinants of endophytism in the Arabidopsis root mycobiome.</title>
        <authorList>
            <person name="Mesny F."/>
            <person name="Miyauchi S."/>
            <person name="Thiergart T."/>
            <person name="Pickel B."/>
            <person name="Atanasova L."/>
            <person name="Karlsson M."/>
            <person name="Huettel B."/>
            <person name="Barry K.W."/>
            <person name="Haridas S."/>
            <person name="Chen C."/>
            <person name="Bauer D."/>
            <person name="Andreopoulos W."/>
            <person name="Pangilinan J."/>
            <person name="LaButti K."/>
            <person name="Riley R."/>
            <person name="Lipzen A."/>
            <person name="Clum A."/>
            <person name="Drula E."/>
            <person name="Henrissat B."/>
            <person name="Kohler A."/>
            <person name="Grigoriev I.V."/>
            <person name="Martin F.M."/>
            <person name="Hacquard S."/>
        </authorList>
    </citation>
    <scope>NUCLEOTIDE SEQUENCE</scope>
    <source>
        <strain evidence="3">MPI-SDFR-AT-0073</strain>
    </source>
</reference>
<dbReference type="InterPro" id="IPR058334">
    <property type="entry name" value="DUF8021"/>
</dbReference>
<dbReference type="Pfam" id="PF26061">
    <property type="entry name" value="DUF8021"/>
    <property type="match status" value="1"/>
</dbReference>
<dbReference type="Proteomes" id="UP000758603">
    <property type="component" value="Unassembled WGS sequence"/>
</dbReference>
<gene>
    <name evidence="3" type="ORF">BKA67DRAFT_670592</name>
</gene>
<keyword evidence="4" id="KW-1185">Reference proteome</keyword>
<organism evidence="3 4">
    <name type="scientific">Truncatella angustata</name>
    <dbReference type="NCBI Taxonomy" id="152316"/>
    <lineage>
        <taxon>Eukaryota</taxon>
        <taxon>Fungi</taxon>
        <taxon>Dikarya</taxon>
        <taxon>Ascomycota</taxon>
        <taxon>Pezizomycotina</taxon>
        <taxon>Sordariomycetes</taxon>
        <taxon>Xylariomycetidae</taxon>
        <taxon>Amphisphaeriales</taxon>
        <taxon>Sporocadaceae</taxon>
        <taxon>Truncatella</taxon>
    </lineage>
</organism>
<accession>A0A9P8RKQ0</accession>
<comment type="caution">
    <text evidence="3">The sequence shown here is derived from an EMBL/GenBank/DDBJ whole genome shotgun (WGS) entry which is preliminary data.</text>
</comment>
<evidence type="ECO:0000313" key="4">
    <source>
        <dbReference type="Proteomes" id="UP000758603"/>
    </source>
</evidence>
<name>A0A9P8RKQ0_9PEZI</name>
<keyword evidence="1" id="KW-0732">Signal</keyword>